<evidence type="ECO:0000256" key="2">
    <source>
        <dbReference type="ARBA" id="ARBA00013253"/>
    </source>
</evidence>
<feature type="domain" description="7,8-dihydro-6-hydroxymethylpterin-pyrophosphokinase" evidence="8">
    <location>
        <begin position="5"/>
        <end position="129"/>
    </location>
</feature>
<dbReference type="EC" id="2.7.6.3" evidence="2"/>
<keyword evidence="6" id="KW-0067">ATP-binding</keyword>
<reference evidence="10" key="1">
    <citation type="submission" date="2023-09" db="EMBL/GenBank/DDBJ databases">
        <authorList>
            <person name="Li S."/>
            <person name="Li X."/>
            <person name="Zhang C."/>
            <person name="Zhao Z."/>
        </authorList>
    </citation>
    <scope>NUCLEOTIDE SEQUENCE [LARGE SCALE GENOMIC DNA]</scope>
    <source>
        <strain evidence="10">SQ345</strain>
    </source>
</reference>
<sequence length="163" mass="18723">MAVVYISIGSNIDRDTQIVVAVNALKHEFEQVELSSVYECEPVGFNGDNFYNLVAKVDTNKPPAYIGELLKQLEKQQGRVDFSKKFSARKMDLDILLYDDLIMDNPVQIPRDEIPKNAYVLEPLAELAPNTLHPVLQITYQQMWQGFDKSKQYLKKVPFTWPT</sequence>
<dbReference type="GO" id="GO:0003848">
    <property type="term" value="F:2-amino-4-hydroxy-6-hydroxymethyldihydropteridine diphosphokinase activity"/>
    <property type="evidence" value="ECO:0007669"/>
    <property type="project" value="UniProtKB-EC"/>
</dbReference>
<protein>
    <recommendedName>
        <fullName evidence="2">2-amino-4-hydroxy-6-hydroxymethyldihydropteridine diphosphokinase</fullName>
        <ecNumber evidence="2">2.7.6.3</ecNumber>
    </recommendedName>
</protein>
<dbReference type="SUPFAM" id="SSF55083">
    <property type="entry name" value="6-hydroxymethyl-7,8-dihydropterin pyrophosphokinase, HPPK"/>
    <property type="match status" value="1"/>
</dbReference>
<keyword evidence="7" id="KW-0289">Folate biosynthesis</keyword>
<organism evidence="9 10">
    <name type="scientific">Thalassotalea nanhaiensis</name>
    <dbReference type="NCBI Taxonomy" id="3065648"/>
    <lineage>
        <taxon>Bacteria</taxon>
        <taxon>Pseudomonadati</taxon>
        <taxon>Pseudomonadota</taxon>
        <taxon>Gammaproteobacteria</taxon>
        <taxon>Alteromonadales</taxon>
        <taxon>Colwelliaceae</taxon>
        <taxon>Thalassotalea</taxon>
    </lineage>
</organism>
<proteinExistence type="predicted"/>
<keyword evidence="5" id="KW-0418">Kinase</keyword>
<keyword evidence="4" id="KW-0547">Nucleotide-binding</keyword>
<dbReference type="NCBIfam" id="TIGR01498">
    <property type="entry name" value="folK"/>
    <property type="match status" value="1"/>
</dbReference>
<evidence type="ECO:0000313" key="10">
    <source>
        <dbReference type="Proteomes" id="UP001248581"/>
    </source>
</evidence>
<dbReference type="InterPro" id="IPR000550">
    <property type="entry name" value="Hppk"/>
</dbReference>
<evidence type="ECO:0000256" key="5">
    <source>
        <dbReference type="ARBA" id="ARBA00022777"/>
    </source>
</evidence>
<dbReference type="Proteomes" id="UP001248581">
    <property type="component" value="Chromosome"/>
</dbReference>
<name>A0ABY9TGK8_9GAMM</name>
<accession>A0ABY9TGK8</accession>
<evidence type="ECO:0000256" key="1">
    <source>
        <dbReference type="ARBA" id="ARBA00005051"/>
    </source>
</evidence>
<evidence type="ECO:0000256" key="4">
    <source>
        <dbReference type="ARBA" id="ARBA00022741"/>
    </source>
</evidence>
<evidence type="ECO:0000259" key="8">
    <source>
        <dbReference type="Pfam" id="PF01288"/>
    </source>
</evidence>
<dbReference type="PANTHER" id="PTHR43071">
    <property type="entry name" value="2-AMINO-4-HYDROXY-6-HYDROXYMETHYLDIHYDROPTERIDINE PYROPHOSPHOKINASE"/>
    <property type="match status" value="1"/>
</dbReference>
<dbReference type="PANTHER" id="PTHR43071:SF2">
    <property type="entry name" value="2-AMINO-4-HYDROXY-6-HYDROXYMETHYLDIHYDROPTERIDINE PYROPHOSPHOKINASE"/>
    <property type="match status" value="1"/>
</dbReference>
<comment type="pathway">
    <text evidence="1">Cofactor biosynthesis; tetrahydrofolate biosynthesis; 2-amino-4-hydroxy-6-hydroxymethyl-7,8-dihydropteridine diphosphate from 7,8-dihydroneopterin triphosphate: step 4/4.</text>
</comment>
<gene>
    <name evidence="9" type="primary">folK</name>
    <name evidence="9" type="ORF">RI845_15540</name>
</gene>
<dbReference type="Pfam" id="PF01288">
    <property type="entry name" value="HPPK"/>
    <property type="match status" value="1"/>
</dbReference>
<evidence type="ECO:0000256" key="7">
    <source>
        <dbReference type="ARBA" id="ARBA00022909"/>
    </source>
</evidence>
<keyword evidence="3 9" id="KW-0808">Transferase</keyword>
<evidence type="ECO:0000256" key="3">
    <source>
        <dbReference type="ARBA" id="ARBA00022679"/>
    </source>
</evidence>
<keyword evidence="10" id="KW-1185">Reference proteome</keyword>
<dbReference type="Gene3D" id="3.30.70.560">
    <property type="entry name" value="7,8-Dihydro-6-hydroxymethylpterin-pyrophosphokinase HPPK"/>
    <property type="match status" value="1"/>
</dbReference>
<evidence type="ECO:0000256" key="6">
    <source>
        <dbReference type="ARBA" id="ARBA00022840"/>
    </source>
</evidence>
<dbReference type="EMBL" id="CP134146">
    <property type="protein sequence ID" value="WNC67927.1"/>
    <property type="molecule type" value="Genomic_DNA"/>
</dbReference>
<dbReference type="InterPro" id="IPR035907">
    <property type="entry name" value="Hppk_sf"/>
</dbReference>
<dbReference type="RefSeq" id="WP_348387086.1">
    <property type="nucleotide sequence ID" value="NZ_CP134146.1"/>
</dbReference>
<evidence type="ECO:0000313" key="9">
    <source>
        <dbReference type="EMBL" id="WNC67927.1"/>
    </source>
</evidence>